<organism evidence="1 2">
    <name type="scientific">Bauhinia variegata</name>
    <name type="common">Purple orchid tree</name>
    <name type="synonym">Phanera variegata</name>
    <dbReference type="NCBI Taxonomy" id="167791"/>
    <lineage>
        <taxon>Eukaryota</taxon>
        <taxon>Viridiplantae</taxon>
        <taxon>Streptophyta</taxon>
        <taxon>Embryophyta</taxon>
        <taxon>Tracheophyta</taxon>
        <taxon>Spermatophyta</taxon>
        <taxon>Magnoliopsida</taxon>
        <taxon>eudicotyledons</taxon>
        <taxon>Gunneridae</taxon>
        <taxon>Pentapetalae</taxon>
        <taxon>rosids</taxon>
        <taxon>fabids</taxon>
        <taxon>Fabales</taxon>
        <taxon>Fabaceae</taxon>
        <taxon>Cercidoideae</taxon>
        <taxon>Cercideae</taxon>
        <taxon>Bauhiniinae</taxon>
        <taxon>Bauhinia</taxon>
    </lineage>
</organism>
<keyword evidence="2" id="KW-1185">Reference proteome</keyword>
<sequence length="351" mass="39144">MSKSSSLFALLIVLALAVLNQAQDQSGSTTGFGYRFNYDVYDRYWASDVVSNYVKPYSKILPDSLKSNDFLPPEIVMSTLATTLNASAPLEISWTPEDASIRYYVYMHFAELRMLANNEKRAFNVILNSQPLNVTIEPKNLSSSGLIGEIDPSISKLTMLEKLDLSNNSLNGEVPAFLSQLKFLKILNPDNNNFTGLLPLELIEKSQRGTLSISSPPCTNIKNNNNKSKNVIVPVAASVCDMTEERDPNETLMKMQKRQYSYSDVINITNNFDKILGKGGFGTVYLGFIDDIQVAVKMLSPESTQGHQQFQAEVKLLLTVRHRNLTSLIGYCNGDTHKGLIYEYMANGNLH</sequence>
<accession>A0ACB9L6Z0</accession>
<evidence type="ECO:0000313" key="1">
    <source>
        <dbReference type="EMBL" id="KAI4305449.1"/>
    </source>
</evidence>
<name>A0ACB9L6Z0_BAUVA</name>
<protein>
    <submittedName>
        <fullName evidence="1">Uncharacterized protein</fullName>
    </submittedName>
</protein>
<evidence type="ECO:0000313" key="2">
    <source>
        <dbReference type="Proteomes" id="UP000828941"/>
    </source>
</evidence>
<gene>
    <name evidence="1" type="ORF">L6164_028814</name>
</gene>
<dbReference type="EMBL" id="CM039437">
    <property type="protein sequence ID" value="KAI4305449.1"/>
    <property type="molecule type" value="Genomic_DNA"/>
</dbReference>
<reference evidence="1 2" key="1">
    <citation type="journal article" date="2022" name="DNA Res.">
        <title>Chromosomal-level genome assembly of the orchid tree Bauhinia variegata (Leguminosae; Cercidoideae) supports the allotetraploid origin hypothesis of Bauhinia.</title>
        <authorList>
            <person name="Zhong Y."/>
            <person name="Chen Y."/>
            <person name="Zheng D."/>
            <person name="Pang J."/>
            <person name="Liu Y."/>
            <person name="Luo S."/>
            <person name="Meng S."/>
            <person name="Qian L."/>
            <person name="Wei D."/>
            <person name="Dai S."/>
            <person name="Zhou R."/>
        </authorList>
    </citation>
    <scope>NUCLEOTIDE SEQUENCE [LARGE SCALE GENOMIC DNA]</scope>
    <source>
        <strain evidence="1">BV-YZ2020</strain>
    </source>
</reference>
<proteinExistence type="predicted"/>
<comment type="caution">
    <text evidence="1">The sequence shown here is derived from an EMBL/GenBank/DDBJ whole genome shotgun (WGS) entry which is preliminary data.</text>
</comment>
<dbReference type="Proteomes" id="UP000828941">
    <property type="component" value="Chromosome 12"/>
</dbReference>